<proteinExistence type="predicted"/>
<evidence type="ECO:0000313" key="1">
    <source>
        <dbReference type="EMBL" id="BAU58584.1"/>
    </source>
</evidence>
<dbReference type="AlphaFoldDB" id="A0A0X8XCV0"/>
<evidence type="ECO:0000313" key="2">
    <source>
        <dbReference type="Proteomes" id="UP000218890"/>
    </source>
</evidence>
<dbReference type="EMBL" id="AP017372">
    <property type="protein sequence ID" value="BAU58584.1"/>
    <property type="molecule type" value="Genomic_DNA"/>
</dbReference>
<dbReference type="RefSeq" id="WP_096409928.1">
    <property type="nucleotide sequence ID" value="NZ_AP017372.2"/>
</dbReference>
<keyword evidence="2" id="KW-1185">Reference proteome</keyword>
<reference evidence="1" key="1">
    <citation type="submission" date="2016-02" db="EMBL/GenBank/DDBJ databases">
        <title>Halorhodospira halochloris DSM-1059 complete genome, version 2.</title>
        <authorList>
            <person name="Tsukatani Y."/>
        </authorList>
    </citation>
    <scope>NUCLEOTIDE SEQUENCE</scope>
    <source>
        <strain evidence="1">DSM 1059</strain>
    </source>
</reference>
<gene>
    <name evidence="1" type="ORF">HH1059_18960</name>
</gene>
<dbReference type="Proteomes" id="UP000218890">
    <property type="component" value="Chromosome"/>
</dbReference>
<protein>
    <recommendedName>
        <fullName evidence="3">Gp5/Type VI secretion system Vgr protein OB-fold domain-containing protein</fullName>
    </recommendedName>
</protein>
<organism evidence="1 2">
    <name type="scientific">Halorhodospira halochloris</name>
    <name type="common">Ectothiorhodospira halochloris</name>
    <dbReference type="NCBI Taxonomy" id="1052"/>
    <lineage>
        <taxon>Bacteria</taxon>
        <taxon>Pseudomonadati</taxon>
        <taxon>Pseudomonadota</taxon>
        <taxon>Gammaproteobacteria</taxon>
        <taxon>Chromatiales</taxon>
        <taxon>Ectothiorhodospiraceae</taxon>
        <taxon>Halorhodospira</taxon>
    </lineage>
</organism>
<accession>A0A0X8XCV0</accession>
<evidence type="ECO:0008006" key="3">
    <source>
        <dbReference type="Google" id="ProtNLM"/>
    </source>
</evidence>
<dbReference type="OrthoDB" id="5405793at2"/>
<sequence>MDQGEKQHHHQNSLLTAQSRLTTAIAQVAQAAEGRAVTIYLLIPSGIVELPVIAHARDLSPLSPGDSVVVLLDDKKLEQSTGGWVIHALADKAEVPRLGLECRADGSFLFCAEQGDVRIEANGSMLELRADGRIQVDGDTVHTHANGENRITGRRIALN</sequence>
<dbReference type="KEGG" id="hhk:HH1059_18960"/>
<name>A0A0X8XCV0_HALHR</name>